<evidence type="ECO:0008006" key="3">
    <source>
        <dbReference type="Google" id="ProtNLM"/>
    </source>
</evidence>
<reference evidence="1 2" key="1">
    <citation type="submission" date="2019-11" db="EMBL/GenBank/DDBJ databases">
        <authorList>
            <person name="Ren C."/>
            <person name="Wang H."/>
            <person name="Xu Y."/>
        </authorList>
    </citation>
    <scope>NUCLEOTIDE SEQUENCE [LARGE SCALE GENOMIC DNA]</scope>
    <source>
        <strain evidence="1 2">LBM 19010</strain>
    </source>
</reference>
<accession>A0A859DQR4</accession>
<sequence length="148" mass="16464">MRLLETSAAVDRKGRLRIPEEVSIQLELSPGDEIRALICDDSHTLQALWREFVSRHGVEHEQDPADNEALEEVVLPGEMLAQAGFRAGDELDAVCGERKIVITASDEAPGRLDPLVSLPNDLRRLCGDLGFNPDTVRNVMREGGYFRE</sequence>
<organism evidence="1 2">
    <name type="scientific">Caproicibacterium lactatifermentans</name>
    <dbReference type="NCBI Taxonomy" id="2666138"/>
    <lineage>
        <taxon>Bacteria</taxon>
        <taxon>Bacillati</taxon>
        <taxon>Bacillota</taxon>
        <taxon>Clostridia</taxon>
        <taxon>Eubacteriales</taxon>
        <taxon>Oscillospiraceae</taxon>
        <taxon>Caproicibacterium</taxon>
    </lineage>
</organism>
<dbReference type="SUPFAM" id="SSF89447">
    <property type="entry name" value="AbrB/MazE/MraZ-like"/>
    <property type="match status" value="1"/>
</dbReference>
<gene>
    <name evidence="1" type="ORF">GJQ69_05800</name>
</gene>
<dbReference type="AlphaFoldDB" id="A0A859DQR4"/>
<dbReference type="RefSeq" id="WP_086035633.1">
    <property type="nucleotide sequence ID" value="NZ_CP046051.1"/>
</dbReference>
<dbReference type="KEGG" id="clf:GJQ69_05800"/>
<dbReference type="Proteomes" id="UP000501316">
    <property type="component" value="Chromosome"/>
</dbReference>
<protein>
    <recommendedName>
        <fullName evidence="3">SpoVT-AbrB domain-containing protein</fullName>
    </recommendedName>
</protein>
<name>A0A859DQR4_9FIRM</name>
<evidence type="ECO:0000313" key="1">
    <source>
        <dbReference type="EMBL" id="QKN24036.1"/>
    </source>
</evidence>
<dbReference type="InterPro" id="IPR037914">
    <property type="entry name" value="SpoVT-AbrB_sf"/>
</dbReference>
<proteinExistence type="predicted"/>
<evidence type="ECO:0000313" key="2">
    <source>
        <dbReference type="Proteomes" id="UP000501316"/>
    </source>
</evidence>
<dbReference type="EMBL" id="CP046051">
    <property type="protein sequence ID" value="QKN24036.1"/>
    <property type="molecule type" value="Genomic_DNA"/>
</dbReference>